<dbReference type="EMBL" id="AYSV01000004">
    <property type="protein sequence ID" value="ETD73030.1"/>
    <property type="molecule type" value="Genomic_DNA"/>
</dbReference>
<organism evidence="1 2">
    <name type="scientific">Pelistega indica</name>
    <dbReference type="NCBI Taxonomy" id="1414851"/>
    <lineage>
        <taxon>Bacteria</taxon>
        <taxon>Pseudomonadati</taxon>
        <taxon>Pseudomonadota</taxon>
        <taxon>Betaproteobacteria</taxon>
        <taxon>Burkholderiales</taxon>
        <taxon>Alcaligenaceae</taxon>
        <taxon>Pelistega</taxon>
    </lineage>
</organism>
<dbReference type="SUPFAM" id="SSF46689">
    <property type="entry name" value="Homeodomain-like"/>
    <property type="match status" value="1"/>
</dbReference>
<dbReference type="Pfam" id="PF13551">
    <property type="entry name" value="HTH_29"/>
    <property type="match status" value="1"/>
</dbReference>
<reference evidence="1 2" key="1">
    <citation type="submission" date="2013-11" db="EMBL/GenBank/DDBJ databases">
        <title>Genomic analysis of Pelistega sp. HM-7.</title>
        <authorList>
            <person name="Kumbhare S.V."/>
            <person name="Shetty S.A."/>
            <person name="Sharma O."/>
            <person name="Dhotre D.P."/>
        </authorList>
    </citation>
    <scope>NUCLEOTIDE SEQUENCE [LARGE SCALE GENOMIC DNA]</scope>
    <source>
        <strain evidence="1 2">HM-7</strain>
    </source>
</reference>
<keyword evidence="2" id="KW-1185">Reference proteome</keyword>
<dbReference type="AlphaFoldDB" id="V8G9F5"/>
<name>V8G9F5_9BURK</name>
<gene>
    <name evidence="1" type="ORF">V757_00510</name>
</gene>
<evidence type="ECO:0000313" key="2">
    <source>
        <dbReference type="Proteomes" id="UP000018766"/>
    </source>
</evidence>
<comment type="caution">
    <text evidence="1">The sequence shown here is derived from an EMBL/GenBank/DDBJ whole genome shotgun (WGS) entry which is preliminary data.</text>
</comment>
<sequence>MLHTTNNVIKHKAGLLNLAEQLKNVSQACKIMGVSRDTFYRYKELVEEGGIEALIDRNRRVPNLKNRVDEATELAVIEMAIHYPAYGQLRISNELRKQGIFVYT</sequence>
<evidence type="ECO:0000313" key="1">
    <source>
        <dbReference type="EMBL" id="ETD73030.1"/>
    </source>
</evidence>
<proteinExistence type="predicted"/>
<dbReference type="PATRIC" id="fig|1414851.3.peg.114"/>
<dbReference type="Proteomes" id="UP000018766">
    <property type="component" value="Unassembled WGS sequence"/>
</dbReference>
<accession>V8G9F5</accession>
<dbReference type="InterPro" id="IPR009057">
    <property type="entry name" value="Homeodomain-like_sf"/>
</dbReference>
<protein>
    <submittedName>
        <fullName evidence="1">Uncharacterized protein</fullName>
    </submittedName>
</protein>